<sequence length="1567" mass="177584">MDHTHPPTTPLRSLRESTLISEHERANSIVSDTHTSQRVESTPRANRLSNGPIQGFSTVREASEAIRAEMNLAPERELTSDDLDNLLRSVATEAEIAGYLRSASSPYTKQKGWKFLAEVERSHKASNTKIQESDLYEPLVGLFNNVLKYFKPQDETRSVHNTARVRIEHSNGLDQTDQTGDNNTKKKLKSSPDLFAMVHGGIYFPVIPEEDRLFIRRRKKGVKGTTTEMRPTYKLCGSPIEVKRDDNHDGEDHFKAQCGLYARECFIQQTGRRFVFVPLITESRIRLYRFDRGGVLISPWVNYHKRPHVLVRIILLACAQSEVDLGVNPAITWNDGKRYITINDLGIQEDAADSPSPVERRYEILENQFLSRAIRGRGTCVWRVLDENKKECVVKYLWRAERRTPEWELLVKLRNEKGVATILGRSEESSLFAIRNFTPEIPFVGEDRLACFIVLESYGPPITQFTSVVQFLEGFRDAIEGHRNMWKKGILHRDISINNILYGKEGNDNESRGVLIDMDLVIFFDRMQSLSKADWLTGTHAFQSVHVLESGLPTTGFGDKFVPVHDYIDDLESFFWVFCWVTIGYSVSEDGSAAEITPLPPCLESFQADSRQASDSKFKGLFKPRELHAHQSWPHQINLLQVEMAEFLQHYYTVKEEPVEGEVTRDSLAIPSEEHYKTFIKYIQDAIDSLKNRLPAKPIGKRKWFNFREYDEMIAEKKAEARLALASSTLSDSAQPSSDATAQPDPPSTPPPTTNLDACIYSESPLTDEDEKDVLPTLQGERTPGGGLRTPAPLSPSQSFNLATNSRRKRGIDEEDTPTKRIRTPTGSAASPFASQTHTSEACHQQYLRTSQDTGSTPRANLRASEGLIQGFPKAEVALRAEMEFLPGRALTKEELDKLLVSVATEDEIATYLSEEKVYDDEKHEWTFVDQVINHCKSKGRSLIEADLYDPLVNLFNDILNHFPRDTLERRVIKMSRVQSQSSSGLDNSSAQAGQKQFKTSPDLFAMVQGGRHFRPIPRKRFKSTGGSQESDLKPIYEICGSPIEVKREVTHDGDANLKIQCGMYASSVYYRGRACFIQQTGRRFVFVPLVTEKRIQLYRFDRGGALVSPWVDYHENPAVLVRIILLACGQTEVELGANPAITWEGDKRYIIIDDMGINPEEANSDAVQPIRRRYEVTDTMDLSRRICGRGTCIWRVLDEDGKECVVKYIWRAVGSTPEWLNLHDTIGVPRILGRSEEWSLLKLRGCTPDTTFSDHDHIACFIVLESAGYGSPLTEFRSPLHFLQGFHDAIEGHRNMWEVGVLHRDISINNILFGKEGNRVPSHGVVIDLDLGVFFNRTDSLAEVDCQTVRIFAPFALIALLIRSIVKGTHVFQSIHVLDSALGKNTHRTKYAIVHDYIDDLQSFFWVFCWVTMGHEVTNNDTGKPTNKPEELELLDKPGSIARHTKYSFLSDPSWLPLHPSWPAAFCTLRYRMAKFLLHYHKVKSTLKETNKTRGSLAIPSQFHYNTFLGYIKDAISSFNPRIPPTPISADFDFVAYDKMIAEQQAEASGSVIEPFDSSKLNPLYV</sequence>
<dbReference type="Proteomes" id="UP000284842">
    <property type="component" value="Unassembled WGS sequence"/>
</dbReference>
<dbReference type="SUPFAM" id="SSF56112">
    <property type="entry name" value="Protein kinase-like (PK-like)"/>
    <property type="match status" value="2"/>
</dbReference>
<feature type="region of interest" description="Disordered" evidence="1">
    <location>
        <begin position="166"/>
        <end position="188"/>
    </location>
</feature>
<feature type="compositionally biased region" description="Polar residues" evidence="1">
    <location>
        <begin position="795"/>
        <end position="805"/>
    </location>
</feature>
<feature type="region of interest" description="Disordered" evidence="1">
    <location>
        <begin position="726"/>
        <end position="841"/>
    </location>
</feature>
<evidence type="ECO:0000259" key="2">
    <source>
        <dbReference type="Pfam" id="PF17667"/>
    </source>
</evidence>
<comment type="caution">
    <text evidence="3">The sequence shown here is derived from an EMBL/GenBank/DDBJ whole genome shotgun (WGS) entry which is preliminary data.</text>
</comment>
<keyword evidence="4" id="KW-1185">Reference proteome</keyword>
<evidence type="ECO:0000313" key="3">
    <source>
        <dbReference type="EMBL" id="PPR02867.1"/>
    </source>
</evidence>
<evidence type="ECO:0000256" key="1">
    <source>
        <dbReference type="SAM" id="MobiDB-lite"/>
    </source>
</evidence>
<feature type="domain" description="Fungal-type protein kinase" evidence="2">
    <location>
        <begin position="446"/>
        <end position="581"/>
    </location>
</feature>
<organism evidence="3 4">
    <name type="scientific">Panaeolus cyanescens</name>
    <dbReference type="NCBI Taxonomy" id="181874"/>
    <lineage>
        <taxon>Eukaryota</taxon>
        <taxon>Fungi</taxon>
        <taxon>Dikarya</taxon>
        <taxon>Basidiomycota</taxon>
        <taxon>Agaricomycotina</taxon>
        <taxon>Agaricomycetes</taxon>
        <taxon>Agaricomycetidae</taxon>
        <taxon>Agaricales</taxon>
        <taxon>Agaricineae</taxon>
        <taxon>Galeropsidaceae</taxon>
        <taxon>Panaeolus</taxon>
    </lineage>
</organism>
<feature type="domain" description="Fungal-type protein kinase" evidence="2">
    <location>
        <begin position="1070"/>
        <end position="1223"/>
    </location>
</feature>
<proteinExistence type="predicted"/>
<dbReference type="EMBL" id="NHTK01001136">
    <property type="protein sequence ID" value="PPR02867.1"/>
    <property type="molecule type" value="Genomic_DNA"/>
</dbReference>
<reference evidence="3 4" key="1">
    <citation type="journal article" date="2018" name="Evol. Lett.">
        <title>Horizontal gene cluster transfer increased hallucinogenic mushroom diversity.</title>
        <authorList>
            <person name="Reynolds H.T."/>
            <person name="Vijayakumar V."/>
            <person name="Gluck-Thaler E."/>
            <person name="Korotkin H.B."/>
            <person name="Matheny P.B."/>
            <person name="Slot J.C."/>
        </authorList>
    </citation>
    <scope>NUCLEOTIDE SEQUENCE [LARGE SCALE GENOMIC DNA]</scope>
    <source>
        <strain evidence="3 4">2629</strain>
    </source>
</reference>
<dbReference type="InterPro" id="IPR040976">
    <property type="entry name" value="Pkinase_fungal"/>
</dbReference>
<evidence type="ECO:0000313" key="4">
    <source>
        <dbReference type="Proteomes" id="UP000284842"/>
    </source>
</evidence>
<dbReference type="PANTHER" id="PTHR38248:SF2">
    <property type="entry name" value="FUNK1 11"/>
    <property type="match status" value="1"/>
</dbReference>
<feature type="compositionally biased region" description="Polar residues" evidence="1">
    <location>
        <begin position="172"/>
        <end position="182"/>
    </location>
</feature>
<feature type="compositionally biased region" description="Polar residues" evidence="1">
    <location>
        <begin position="825"/>
        <end position="841"/>
    </location>
</feature>
<dbReference type="InterPro" id="IPR011009">
    <property type="entry name" value="Kinase-like_dom_sf"/>
</dbReference>
<dbReference type="Pfam" id="PF17667">
    <property type="entry name" value="Pkinase_fungal"/>
    <property type="match status" value="4"/>
</dbReference>
<feature type="region of interest" description="Disordered" evidence="1">
    <location>
        <begin position="24"/>
        <end position="55"/>
    </location>
</feature>
<dbReference type="STRING" id="181874.A0A409YIN2"/>
<dbReference type="PANTHER" id="PTHR38248">
    <property type="entry name" value="FUNK1 6"/>
    <property type="match status" value="1"/>
</dbReference>
<dbReference type="Gene3D" id="1.10.510.10">
    <property type="entry name" value="Transferase(Phosphotransferase) domain 1"/>
    <property type="match status" value="2"/>
</dbReference>
<feature type="compositionally biased region" description="Polar residues" evidence="1">
    <location>
        <begin position="28"/>
        <end position="55"/>
    </location>
</feature>
<feature type="compositionally biased region" description="Pro residues" evidence="1">
    <location>
        <begin position="744"/>
        <end position="753"/>
    </location>
</feature>
<name>A0A409YIN2_9AGAR</name>
<feature type="domain" description="Fungal-type protein kinase" evidence="2">
    <location>
        <begin position="227"/>
        <end position="424"/>
    </location>
</feature>
<dbReference type="InParanoid" id="A0A409YIN2"/>
<protein>
    <recommendedName>
        <fullName evidence="2">Fungal-type protein kinase domain-containing protein</fullName>
    </recommendedName>
</protein>
<accession>A0A409YIN2</accession>
<gene>
    <name evidence="3" type="ORF">CVT24_002292</name>
</gene>
<feature type="domain" description="Fungal-type protein kinase" evidence="2">
    <location>
        <begin position="1269"/>
        <end position="1412"/>
    </location>
</feature>
<dbReference type="OrthoDB" id="5584477at2759"/>